<gene>
    <name evidence="1" type="ORF">MCOR_35772</name>
</gene>
<keyword evidence="2" id="KW-1185">Reference proteome</keyword>
<protein>
    <submittedName>
        <fullName evidence="1">Uncharacterized protein</fullName>
    </submittedName>
</protein>
<proteinExistence type="predicted"/>
<reference evidence="1 2" key="1">
    <citation type="submission" date="2020-06" db="EMBL/GenBank/DDBJ databases">
        <authorList>
            <person name="Li R."/>
            <person name="Bekaert M."/>
        </authorList>
    </citation>
    <scope>NUCLEOTIDE SEQUENCE [LARGE SCALE GENOMIC DNA]</scope>
    <source>
        <strain evidence="2">wild</strain>
    </source>
</reference>
<evidence type="ECO:0000313" key="1">
    <source>
        <dbReference type="EMBL" id="CAC5401717.1"/>
    </source>
</evidence>
<name>A0A6J8D253_MYTCO</name>
<dbReference type="EMBL" id="CACVKT020006451">
    <property type="protein sequence ID" value="CAC5401717.1"/>
    <property type="molecule type" value="Genomic_DNA"/>
</dbReference>
<dbReference type="Proteomes" id="UP000507470">
    <property type="component" value="Unassembled WGS sequence"/>
</dbReference>
<dbReference type="AlphaFoldDB" id="A0A6J8D253"/>
<accession>A0A6J8D253</accession>
<sequence>MDAGSPGLLNIPLDAFASMNKGKDVKLSIDGKKVALGLGELGDENLGGHEMQLTLQERKDRPHTKVDNLNNSAFLLNDKKSDGIAQFIEIKEQSKNVMKQSFLISITHLSKRIQELRDFVVKRKIHLQNLMKMVDGDWKQSKLSGAISYWQTKLIQAQSHIGELLESIDKLGYLLHALMELRTIIYLEQKEQFCCNIRQITSA</sequence>
<organism evidence="1 2">
    <name type="scientific">Mytilus coruscus</name>
    <name type="common">Sea mussel</name>
    <dbReference type="NCBI Taxonomy" id="42192"/>
    <lineage>
        <taxon>Eukaryota</taxon>
        <taxon>Metazoa</taxon>
        <taxon>Spiralia</taxon>
        <taxon>Lophotrochozoa</taxon>
        <taxon>Mollusca</taxon>
        <taxon>Bivalvia</taxon>
        <taxon>Autobranchia</taxon>
        <taxon>Pteriomorphia</taxon>
        <taxon>Mytilida</taxon>
        <taxon>Mytiloidea</taxon>
        <taxon>Mytilidae</taxon>
        <taxon>Mytilinae</taxon>
        <taxon>Mytilus</taxon>
    </lineage>
</organism>
<evidence type="ECO:0000313" key="2">
    <source>
        <dbReference type="Proteomes" id="UP000507470"/>
    </source>
</evidence>